<proteinExistence type="predicted"/>
<evidence type="ECO:0000313" key="1">
    <source>
        <dbReference type="EMBL" id="MCW1887685.1"/>
    </source>
</evidence>
<dbReference type="RefSeq" id="WP_264503642.1">
    <property type="nucleotide sequence ID" value="NZ_JAPDDS010000021.1"/>
</dbReference>
<evidence type="ECO:0000313" key="2">
    <source>
        <dbReference type="Proteomes" id="UP001207930"/>
    </source>
</evidence>
<dbReference type="Proteomes" id="UP001207930">
    <property type="component" value="Unassembled WGS sequence"/>
</dbReference>
<reference evidence="1 2" key="1">
    <citation type="submission" date="2022-10" db="EMBL/GenBank/DDBJ databases">
        <title>Luteolibacter flavescens strain MCCC 1K03193, whole genome shotgun sequencing project.</title>
        <authorList>
            <person name="Zhao G."/>
            <person name="Shen L."/>
        </authorList>
    </citation>
    <scope>NUCLEOTIDE SEQUENCE [LARGE SCALE GENOMIC DNA]</scope>
    <source>
        <strain evidence="1 2">MCCC 1K03193</strain>
    </source>
</reference>
<accession>A0ABT3FVU5</accession>
<protein>
    <submittedName>
        <fullName evidence="1">Uncharacterized protein</fullName>
    </submittedName>
</protein>
<keyword evidence="2" id="KW-1185">Reference proteome</keyword>
<dbReference type="EMBL" id="JAPDDS010000021">
    <property type="protein sequence ID" value="MCW1887685.1"/>
    <property type="molecule type" value="Genomic_DNA"/>
</dbReference>
<gene>
    <name evidence="1" type="ORF">OKA04_23310</name>
</gene>
<name>A0ABT3FVU5_9BACT</name>
<sequence length="112" mass="12504">MDRIEHLLTCLAEECGEVAKECCKALRFGIYDQLTIDPNGPRGTEGPTNRAKIAAEMVDLIAIYQMCVDMEILPDLGLSMSMETIREKASLKKSKVEAYMHYARRVGALKGH</sequence>
<comment type="caution">
    <text evidence="1">The sequence shown here is derived from an EMBL/GenBank/DDBJ whole genome shotgun (WGS) entry which is preliminary data.</text>
</comment>
<organism evidence="1 2">
    <name type="scientific">Luteolibacter flavescens</name>
    <dbReference type="NCBI Taxonomy" id="1859460"/>
    <lineage>
        <taxon>Bacteria</taxon>
        <taxon>Pseudomonadati</taxon>
        <taxon>Verrucomicrobiota</taxon>
        <taxon>Verrucomicrobiia</taxon>
        <taxon>Verrucomicrobiales</taxon>
        <taxon>Verrucomicrobiaceae</taxon>
        <taxon>Luteolibacter</taxon>
    </lineage>
</organism>